<feature type="region of interest" description="Disordered" evidence="1">
    <location>
        <begin position="209"/>
        <end position="268"/>
    </location>
</feature>
<dbReference type="AlphaFoldDB" id="A0A9P8CIR1"/>
<evidence type="ECO:0000313" key="3">
    <source>
        <dbReference type="Proteomes" id="UP000887226"/>
    </source>
</evidence>
<dbReference type="Pfam" id="PF08193">
    <property type="entry name" value="INO80_Ies4"/>
    <property type="match status" value="1"/>
</dbReference>
<dbReference type="PANTHER" id="PTHR28061">
    <property type="entry name" value="INO EIGHTY SUBUNIT 4"/>
    <property type="match status" value="1"/>
</dbReference>
<dbReference type="InterPro" id="IPR013175">
    <property type="entry name" value="INO80_su_Ies4"/>
</dbReference>
<name>A0A9P8CIR1_9HELO</name>
<feature type="compositionally biased region" description="Low complexity" evidence="1">
    <location>
        <begin position="150"/>
        <end position="161"/>
    </location>
</feature>
<organism evidence="2 3">
    <name type="scientific">Calycina marina</name>
    <dbReference type="NCBI Taxonomy" id="1763456"/>
    <lineage>
        <taxon>Eukaryota</taxon>
        <taxon>Fungi</taxon>
        <taxon>Dikarya</taxon>
        <taxon>Ascomycota</taxon>
        <taxon>Pezizomycotina</taxon>
        <taxon>Leotiomycetes</taxon>
        <taxon>Helotiales</taxon>
        <taxon>Pezizellaceae</taxon>
        <taxon>Calycina</taxon>
    </lineage>
</organism>
<protein>
    <submittedName>
        <fullName evidence="2">INO80 complex, subunit Ies4</fullName>
    </submittedName>
</protein>
<dbReference type="GO" id="GO:0006338">
    <property type="term" value="P:chromatin remodeling"/>
    <property type="evidence" value="ECO:0007669"/>
    <property type="project" value="InterPro"/>
</dbReference>
<keyword evidence="3" id="KW-1185">Reference proteome</keyword>
<feature type="compositionally biased region" description="Basic residues" evidence="1">
    <location>
        <begin position="129"/>
        <end position="139"/>
    </location>
</feature>
<comment type="caution">
    <text evidence="2">The sequence shown here is derived from an EMBL/GenBank/DDBJ whole genome shotgun (WGS) entry which is preliminary data.</text>
</comment>
<feature type="region of interest" description="Disordered" evidence="1">
    <location>
        <begin position="1"/>
        <end position="193"/>
    </location>
</feature>
<evidence type="ECO:0000256" key="1">
    <source>
        <dbReference type="SAM" id="MobiDB-lite"/>
    </source>
</evidence>
<gene>
    <name evidence="2" type="ORF">BJ878DRAFT_476306</name>
</gene>
<sequence>MASPSATKTATATPAKRKSSNLKQEIKPSQIVTLKLSPESLRQFSAPEIQKTVKEESAAKESPTNTPATEPSPAIVDAAKASPDATTNPLLANGTPLPSSSMPPPPTESVKKKGLKRAAPVIGPDGNKIRGKPGPKKRPRLEDGSIDHSGTTPRAAPGTAAHKLGPKANQGAINANMRALDRTGKPCRKWQKGSFKIKSFTGAIWELPRWKAPPKPVLIPKASSQGSPSGESSKENKDTSQVQSEKSNNDPEVEKASVASQVASSPALSIPNVAPATEVSAAPTPISTPVDIAAPS</sequence>
<evidence type="ECO:0000313" key="2">
    <source>
        <dbReference type="EMBL" id="KAG9248563.1"/>
    </source>
</evidence>
<reference evidence="2" key="1">
    <citation type="journal article" date="2021" name="IMA Fungus">
        <title>Genomic characterization of three marine fungi, including Emericellopsis atlantica sp. nov. with signatures of a generalist lifestyle and marine biomass degradation.</title>
        <authorList>
            <person name="Hagestad O.C."/>
            <person name="Hou L."/>
            <person name="Andersen J.H."/>
            <person name="Hansen E.H."/>
            <person name="Altermark B."/>
            <person name="Li C."/>
            <person name="Kuhnert E."/>
            <person name="Cox R.J."/>
            <person name="Crous P.W."/>
            <person name="Spatafora J.W."/>
            <person name="Lail K."/>
            <person name="Amirebrahimi M."/>
            <person name="Lipzen A."/>
            <person name="Pangilinan J."/>
            <person name="Andreopoulos W."/>
            <person name="Hayes R.D."/>
            <person name="Ng V."/>
            <person name="Grigoriev I.V."/>
            <person name="Jackson S.A."/>
            <person name="Sutton T.D.S."/>
            <person name="Dobson A.D.W."/>
            <person name="Rama T."/>
        </authorList>
    </citation>
    <scope>NUCLEOTIDE SEQUENCE</scope>
    <source>
        <strain evidence="2">TRa3180A</strain>
    </source>
</reference>
<feature type="compositionally biased region" description="Low complexity" evidence="1">
    <location>
        <begin position="256"/>
        <end position="268"/>
    </location>
</feature>
<dbReference type="GO" id="GO:0031011">
    <property type="term" value="C:Ino80 complex"/>
    <property type="evidence" value="ECO:0007669"/>
    <property type="project" value="InterPro"/>
</dbReference>
<dbReference type="OrthoDB" id="4093188at2759"/>
<feature type="compositionally biased region" description="Low complexity" evidence="1">
    <location>
        <begin position="1"/>
        <end position="14"/>
    </location>
</feature>
<accession>A0A9P8CIR1</accession>
<dbReference type="PANTHER" id="PTHR28061:SF1">
    <property type="entry name" value="INO80 COMPLEX SUBUNIT 4"/>
    <property type="match status" value="1"/>
</dbReference>
<proteinExistence type="predicted"/>
<dbReference type="EMBL" id="MU253746">
    <property type="protein sequence ID" value="KAG9248563.1"/>
    <property type="molecule type" value="Genomic_DNA"/>
</dbReference>
<dbReference type="Proteomes" id="UP000887226">
    <property type="component" value="Unassembled WGS sequence"/>
</dbReference>